<sequence length="240" mass="26883">MRFVSVILLIPVVFSLLGTGQRAFFVGFVIVAFLLKGFIARGKITIGRVEVIFTVIGFFVLFSYMSLALGRSGGNTISDDAGELLSRIFSEQQIGSIFGFRYTYHLPVQYGSDWADDLMSILPGEHGTHLSNKIHEILYGSDRGTVPISMWTSVVYNWGYMGVFVFPFFLSLFYSKVTFWMISRSKTTIPELVGYAFLSFILASWVSAGPMQLINNGLVTVCLMLGIMYLIAHSKLRWAK</sequence>
<feature type="transmembrane region" description="Helical" evidence="1">
    <location>
        <begin position="51"/>
        <end position="69"/>
    </location>
</feature>
<keyword evidence="1" id="KW-0472">Membrane</keyword>
<evidence type="ECO:0000256" key="1">
    <source>
        <dbReference type="SAM" id="Phobius"/>
    </source>
</evidence>
<comment type="caution">
    <text evidence="2">The sequence shown here is derived from an EMBL/GenBank/DDBJ whole genome shotgun (WGS) entry which is preliminary data.</text>
</comment>
<dbReference type="EMBL" id="BMXT01000002">
    <property type="protein sequence ID" value="GGY27450.1"/>
    <property type="molecule type" value="Genomic_DNA"/>
</dbReference>
<feature type="transmembrane region" description="Helical" evidence="1">
    <location>
        <begin position="213"/>
        <end position="232"/>
    </location>
</feature>
<name>A0ABQ2ZW85_9GAMM</name>
<proteinExistence type="predicted"/>
<reference evidence="3" key="1">
    <citation type="journal article" date="2019" name="Int. J. Syst. Evol. Microbiol.">
        <title>The Global Catalogue of Microorganisms (GCM) 10K type strain sequencing project: providing services to taxonomists for standard genome sequencing and annotation.</title>
        <authorList>
            <consortium name="The Broad Institute Genomics Platform"/>
            <consortium name="The Broad Institute Genome Sequencing Center for Infectious Disease"/>
            <person name="Wu L."/>
            <person name="Ma J."/>
        </authorList>
    </citation>
    <scope>NUCLEOTIDE SEQUENCE [LARGE SCALE GENOMIC DNA]</scope>
    <source>
        <strain evidence="3">KCTC 22232</strain>
    </source>
</reference>
<keyword evidence="1" id="KW-1133">Transmembrane helix</keyword>
<accession>A0ABQ2ZW85</accession>
<evidence type="ECO:0008006" key="4">
    <source>
        <dbReference type="Google" id="ProtNLM"/>
    </source>
</evidence>
<keyword evidence="3" id="KW-1185">Reference proteome</keyword>
<feature type="transmembrane region" description="Helical" evidence="1">
    <location>
        <begin position="189"/>
        <end position="207"/>
    </location>
</feature>
<evidence type="ECO:0000313" key="3">
    <source>
        <dbReference type="Proteomes" id="UP000621898"/>
    </source>
</evidence>
<feature type="transmembrane region" description="Helical" evidence="1">
    <location>
        <begin position="25"/>
        <end position="44"/>
    </location>
</feature>
<feature type="transmembrane region" description="Helical" evidence="1">
    <location>
        <begin position="158"/>
        <end position="177"/>
    </location>
</feature>
<protein>
    <recommendedName>
        <fullName evidence="4">Oligosaccharide repeat unit polymerase</fullName>
    </recommendedName>
</protein>
<gene>
    <name evidence="2" type="ORF">GCM10008098_20650</name>
</gene>
<dbReference type="Proteomes" id="UP000621898">
    <property type="component" value="Unassembled WGS sequence"/>
</dbReference>
<keyword evidence="1" id="KW-0812">Transmembrane</keyword>
<evidence type="ECO:0000313" key="2">
    <source>
        <dbReference type="EMBL" id="GGY27450.1"/>
    </source>
</evidence>
<organism evidence="2 3">
    <name type="scientific">Rhodanobacter panaciterrae</name>
    <dbReference type="NCBI Taxonomy" id="490572"/>
    <lineage>
        <taxon>Bacteria</taxon>
        <taxon>Pseudomonadati</taxon>
        <taxon>Pseudomonadota</taxon>
        <taxon>Gammaproteobacteria</taxon>
        <taxon>Lysobacterales</taxon>
        <taxon>Rhodanobacteraceae</taxon>
        <taxon>Rhodanobacter</taxon>
    </lineage>
</organism>